<name>A0ABY5DNJ6_9ACTN</name>
<dbReference type="Pfam" id="PF13560">
    <property type="entry name" value="HTH_31"/>
    <property type="match status" value="1"/>
</dbReference>
<dbReference type="CDD" id="cd00093">
    <property type="entry name" value="HTH_XRE"/>
    <property type="match status" value="1"/>
</dbReference>
<dbReference type="Proteomes" id="UP001056035">
    <property type="component" value="Chromosome"/>
</dbReference>
<organism evidence="3 4">
    <name type="scientific">Paraconexibacter antarcticus</name>
    <dbReference type="NCBI Taxonomy" id="2949664"/>
    <lineage>
        <taxon>Bacteria</taxon>
        <taxon>Bacillati</taxon>
        <taxon>Actinomycetota</taxon>
        <taxon>Thermoleophilia</taxon>
        <taxon>Solirubrobacterales</taxon>
        <taxon>Paraconexibacteraceae</taxon>
        <taxon>Paraconexibacter</taxon>
    </lineage>
</organism>
<dbReference type="SMART" id="SM00530">
    <property type="entry name" value="HTH_XRE"/>
    <property type="match status" value="1"/>
</dbReference>
<evidence type="ECO:0000259" key="2">
    <source>
        <dbReference type="PROSITE" id="PS50943"/>
    </source>
</evidence>
<dbReference type="EMBL" id="CP098502">
    <property type="protein sequence ID" value="UTI62632.1"/>
    <property type="molecule type" value="Genomic_DNA"/>
</dbReference>
<accession>A0ABY5DNJ6</accession>
<sequence length="111" mass="11880">MTGGKSFGSTPAPRTYLDQPARTGQGPQLHVLEVAVLSPPASPHPLAAARKDRGLTQFELAIRAQVQPATISRIERGCHLPRVDTGLRIAAAVETPVRDLWPIIADRKATA</sequence>
<dbReference type="SUPFAM" id="SSF47413">
    <property type="entry name" value="lambda repressor-like DNA-binding domains"/>
    <property type="match status" value="1"/>
</dbReference>
<gene>
    <name evidence="3" type="ORF">NBH00_14830</name>
</gene>
<dbReference type="Gene3D" id="1.10.260.40">
    <property type="entry name" value="lambda repressor-like DNA-binding domains"/>
    <property type="match status" value="1"/>
</dbReference>
<evidence type="ECO:0000313" key="3">
    <source>
        <dbReference type="EMBL" id="UTI62632.1"/>
    </source>
</evidence>
<evidence type="ECO:0000313" key="4">
    <source>
        <dbReference type="Proteomes" id="UP001056035"/>
    </source>
</evidence>
<evidence type="ECO:0000256" key="1">
    <source>
        <dbReference type="SAM" id="MobiDB-lite"/>
    </source>
</evidence>
<dbReference type="InterPro" id="IPR010982">
    <property type="entry name" value="Lambda_DNA-bd_dom_sf"/>
</dbReference>
<keyword evidence="4" id="KW-1185">Reference proteome</keyword>
<dbReference type="InterPro" id="IPR001387">
    <property type="entry name" value="Cro/C1-type_HTH"/>
</dbReference>
<feature type="region of interest" description="Disordered" evidence="1">
    <location>
        <begin position="1"/>
        <end position="24"/>
    </location>
</feature>
<reference evidence="3 4" key="1">
    <citation type="submission" date="2022-06" db="EMBL/GenBank/DDBJ databases">
        <title>Paraconexibacter antarcticus.</title>
        <authorList>
            <person name="Kim C.S."/>
        </authorList>
    </citation>
    <scope>NUCLEOTIDE SEQUENCE [LARGE SCALE GENOMIC DNA]</scope>
    <source>
        <strain evidence="3 4">02-257</strain>
    </source>
</reference>
<protein>
    <submittedName>
        <fullName evidence="3">Helix-turn-helix domain-containing protein</fullName>
    </submittedName>
</protein>
<feature type="domain" description="HTH cro/C1-type" evidence="2">
    <location>
        <begin position="46"/>
        <end position="100"/>
    </location>
</feature>
<dbReference type="PROSITE" id="PS50943">
    <property type="entry name" value="HTH_CROC1"/>
    <property type="match status" value="1"/>
</dbReference>
<dbReference type="RefSeq" id="WP_254569369.1">
    <property type="nucleotide sequence ID" value="NZ_CP098502.1"/>
</dbReference>
<proteinExistence type="predicted"/>